<name>A0A453IY21_AEGTS</name>
<dbReference type="Proteomes" id="UP000015105">
    <property type="component" value="Chromosome 4D"/>
</dbReference>
<dbReference type="Gramene" id="AET4Gv20723800.12">
    <property type="protein sequence ID" value="AET4Gv20723800.12"/>
    <property type="gene ID" value="AET4Gv20723800"/>
</dbReference>
<evidence type="ECO:0000313" key="2">
    <source>
        <dbReference type="Proteomes" id="UP000015105"/>
    </source>
</evidence>
<dbReference type="AlphaFoldDB" id="A0A453IY21"/>
<sequence>PCYWIPSFSATRSPSPLPVSISSVASSSNHTSILYSCIEYNSKIYMICLMDDLWLAYLPEHTRFDMMPFFLLIRHPSLEHLIFLIAI</sequence>
<organism evidence="1 2">
    <name type="scientific">Aegilops tauschii subsp. strangulata</name>
    <name type="common">Goatgrass</name>
    <dbReference type="NCBI Taxonomy" id="200361"/>
    <lineage>
        <taxon>Eukaryota</taxon>
        <taxon>Viridiplantae</taxon>
        <taxon>Streptophyta</taxon>
        <taxon>Embryophyta</taxon>
        <taxon>Tracheophyta</taxon>
        <taxon>Spermatophyta</taxon>
        <taxon>Magnoliopsida</taxon>
        <taxon>Liliopsida</taxon>
        <taxon>Poales</taxon>
        <taxon>Poaceae</taxon>
        <taxon>BOP clade</taxon>
        <taxon>Pooideae</taxon>
        <taxon>Triticodae</taxon>
        <taxon>Triticeae</taxon>
        <taxon>Triticinae</taxon>
        <taxon>Aegilops</taxon>
    </lineage>
</organism>
<dbReference type="EnsemblPlants" id="AET4Gv20723800.12">
    <property type="protein sequence ID" value="AET4Gv20723800.12"/>
    <property type="gene ID" value="AET4Gv20723800"/>
</dbReference>
<accession>A0A453IY21</accession>
<evidence type="ECO:0000313" key="1">
    <source>
        <dbReference type="EnsemblPlants" id="AET4Gv20723800.12"/>
    </source>
</evidence>
<reference evidence="1" key="5">
    <citation type="journal article" date="2021" name="G3 (Bethesda)">
        <title>Aegilops tauschii genome assembly Aet v5.0 features greater sequence contiguity and improved annotation.</title>
        <authorList>
            <person name="Wang L."/>
            <person name="Zhu T."/>
            <person name="Rodriguez J.C."/>
            <person name="Deal K.R."/>
            <person name="Dubcovsky J."/>
            <person name="McGuire P.E."/>
            <person name="Lux T."/>
            <person name="Spannagl M."/>
            <person name="Mayer K.F.X."/>
            <person name="Baldrich P."/>
            <person name="Meyers B.C."/>
            <person name="Huo N."/>
            <person name="Gu Y.Q."/>
            <person name="Zhou H."/>
            <person name="Devos K.M."/>
            <person name="Bennetzen J.L."/>
            <person name="Unver T."/>
            <person name="Budak H."/>
            <person name="Gulick P.J."/>
            <person name="Galiba G."/>
            <person name="Kalapos B."/>
            <person name="Nelson D.R."/>
            <person name="Li P."/>
            <person name="You F.M."/>
            <person name="Luo M.C."/>
            <person name="Dvorak J."/>
        </authorList>
    </citation>
    <scope>NUCLEOTIDE SEQUENCE [LARGE SCALE GENOMIC DNA]</scope>
    <source>
        <strain evidence="1">cv. AL8/78</strain>
    </source>
</reference>
<reference evidence="2" key="1">
    <citation type="journal article" date="2014" name="Science">
        <title>Ancient hybridizations among the ancestral genomes of bread wheat.</title>
        <authorList>
            <consortium name="International Wheat Genome Sequencing Consortium,"/>
            <person name="Marcussen T."/>
            <person name="Sandve S.R."/>
            <person name="Heier L."/>
            <person name="Spannagl M."/>
            <person name="Pfeifer M."/>
            <person name="Jakobsen K.S."/>
            <person name="Wulff B.B."/>
            <person name="Steuernagel B."/>
            <person name="Mayer K.F."/>
            <person name="Olsen O.A."/>
        </authorList>
    </citation>
    <scope>NUCLEOTIDE SEQUENCE [LARGE SCALE GENOMIC DNA]</scope>
    <source>
        <strain evidence="2">cv. AL8/78</strain>
    </source>
</reference>
<proteinExistence type="predicted"/>
<protein>
    <submittedName>
        <fullName evidence="1">Uncharacterized protein</fullName>
    </submittedName>
</protein>
<reference evidence="1" key="3">
    <citation type="journal article" date="2017" name="Nature">
        <title>Genome sequence of the progenitor of the wheat D genome Aegilops tauschii.</title>
        <authorList>
            <person name="Luo M.C."/>
            <person name="Gu Y.Q."/>
            <person name="Puiu D."/>
            <person name="Wang H."/>
            <person name="Twardziok S.O."/>
            <person name="Deal K.R."/>
            <person name="Huo N."/>
            <person name="Zhu T."/>
            <person name="Wang L."/>
            <person name="Wang Y."/>
            <person name="McGuire P.E."/>
            <person name="Liu S."/>
            <person name="Long H."/>
            <person name="Ramasamy R.K."/>
            <person name="Rodriguez J.C."/>
            <person name="Van S.L."/>
            <person name="Yuan L."/>
            <person name="Wang Z."/>
            <person name="Xia Z."/>
            <person name="Xiao L."/>
            <person name="Anderson O.D."/>
            <person name="Ouyang S."/>
            <person name="Liang Y."/>
            <person name="Zimin A.V."/>
            <person name="Pertea G."/>
            <person name="Qi P."/>
            <person name="Bennetzen J.L."/>
            <person name="Dai X."/>
            <person name="Dawson M.W."/>
            <person name="Muller H.G."/>
            <person name="Kugler K."/>
            <person name="Rivarola-Duarte L."/>
            <person name="Spannagl M."/>
            <person name="Mayer K.F.X."/>
            <person name="Lu F.H."/>
            <person name="Bevan M.W."/>
            <person name="Leroy P."/>
            <person name="Li P."/>
            <person name="You F.M."/>
            <person name="Sun Q."/>
            <person name="Liu Z."/>
            <person name="Lyons E."/>
            <person name="Wicker T."/>
            <person name="Salzberg S.L."/>
            <person name="Devos K.M."/>
            <person name="Dvorak J."/>
        </authorList>
    </citation>
    <scope>NUCLEOTIDE SEQUENCE [LARGE SCALE GENOMIC DNA]</scope>
    <source>
        <strain evidence="1">cv. AL8/78</strain>
    </source>
</reference>
<keyword evidence="2" id="KW-1185">Reference proteome</keyword>
<reference evidence="2" key="2">
    <citation type="journal article" date="2017" name="Nat. Plants">
        <title>The Aegilops tauschii genome reveals multiple impacts of transposons.</title>
        <authorList>
            <person name="Zhao G."/>
            <person name="Zou C."/>
            <person name="Li K."/>
            <person name="Wang K."/>
            <person name="Li T."/>
            <person name="Gao L."/>
            <person name="Zhang X."/>
            <person name="Wang H."/>
            <person name="Yang Z."/>
            <person name="Liu X."/>
            <person name="Jiang W."/>
            <person name="Mao L."/>
            <person name="Kong X."/>
            <person name="Jiao Y."/>
            <person name="Jia J."/>
        </authorList>
    </citation>
    <scope>NUCLEOTIDE SEQUENCE [LARGE SCALE GENOMIC DNA]</scope>
    <source>
        <strain evidence="2">cv. AL8/78</strain>
    </source>
</reference>
<reference evidence="1" key="4">
    <citation type="submission" date="2019-03" db="UniProtKB">
        <authorList>
            <consortium name="EnsemblPlants"/>
        </authorList>
    </citation>
    <scope>IDENTIFICATION</scope>
</reference>